<reference evidence="2 3" key="1">
    <citation type="journal article" date="2014" name="Int. J. Syst. Evol. Microbiol.">
        <title>Complete genome sequence of Corynebacterium casei LMG S-19264T (=DSM 44701T), isolated from a smear-ripened cheese.</title>
        <authorList>
            <consortium name="US DOE Joint Genome Institute (JGI-PGF)"/>
            <person name="Walter F."/>
            <person name="Albersmeier A."/>
            <person name="Kalinowski J."/>
            <person name="Ruckert C."/>
        </authorList>
    </citation>
    <scope>NUCLEOTIDE SEQUENCE [LARGE SCALE GENOMIC DNA]</scope>
    <source>
        <strain evidence="2 3">KCTC 19473</strain>
    </source>
</reference>
<dbReference type="InterPro" id="IPR029058">
    <property type="entry name" value="AB_hydrolase_fold"/>
</dbReference>
<dbReference type="Gene3D" id="3.40.50.1820">
    <property type="entry name" value="alpha/beta hydrolase"/>
    <property type="match status" value="1"/>
</dbReference>
<dbReference type="Pfam" id="PF00561">
    <property type="entry name" value="Abhydrolase_1"/>
    <property type="match status" value="1"/>
</dbReference>
<dbReference type="AlphaFoldDB" id="A0A919CG51"/>
<feature type="domain" description="AB hydrolase-1" evidence="1">
    <location>
        <begin position="27"/>
        <end position="266"/>
    </location>
</feature>
<dbReference type="PANTHER" id="PTHR43798">
    <property type="entry name" value="MONOACYLGLYCEROL LIPASE"/>
    <property type="match status" value="1"/>
</dbReference>
<evidence type="ECO:0000313" key="3">
    <source>
        <dbReference type="Proteomes" id="UP000654947"/>
    </source>
</evidence>
<keyword evidence="3" id="KW-1185">Reference proteome</keyword>
<protein>
    <submittedName>
        <fullName evidence="2">Amino acid amidase</fullName>
    </submittedName>
</protein>
<name>A0A919CG51_9ACTN</name>
<evidence type="ECO:0000313" key="2">
    <source>
        <dbReference type="EMBL" id="GHD20172.1"/>
    </source>
</evidence>
<dbReference type="PANTHER" id="PTHR43798:SF33">
    <property type="entry name" value="HYDROLASE, PUTATIVE (AFU_ORTHOLOGUE AFUA_2G14860)-RELATED"/>
    <property type="match status" value="1"/>
</dbReference>
<evidence type="ECO:0000259" key="1">
    <source>
        <dbReference type="Pfam" id="PF00561"/>
    </source>
</evidence>
<dbReference type="GO" id="GO:0016020">
    <property type="term" value="C:membrane"/>
    <property type="evidence" value="ECO:0007669"/>
    <property type="project" value="TreeGrafter"/>
</dbReference>
<dbReference type="EMBL" id="BMXL01000004">
    <property type="protein sequence ID" value="GHD20172.1"/>
    <property type="molecule type" value="Genomic_DNA"/>
</dbReference>
<organism evidence="2 3">
    <name type="scientific">Nocardiopsis kunsanensis</name>
    <dbReference type="NCBI Taxonomy" id="141693"/>
    <lineage>
        <taxon>Bacteria</taxon>
        <taxon>Bacillati</taxon>
        <taxon>Actinomycetota</taxon>
        <taxon>Actinomycetes</taxon>
        <taxon>Streptosporangiales</taxon>
        <taxon>Nocardiopsidaceae</taxon>
        <taxon>Nocardiopsis</taxon>
    </lineage>
</organism>
<dbReference type="Proteomes" id="UP000654947">
    <property type="component" value="Unassembled WGS sequence"/>
</dbReference>
<dbReference type="PRINTS" id="PR00111">
    <property type="entry name" value="ABHYDROLASE"/>
</dbReference>
<dbReference type="InterPro" id="IPR050266">
    <property type="entry name" value="AB_hydrolase_sf"/>
</dbReference>
<proteinExistence type="predicted"/>
<sequence length="281" mass="30567">MDPQHISVPVGGGMHLHCALSGPPGAPPLLVVHGGPDWDHSYLLDPLTRLGPRRLVLPDLRGCGRSSPGPCSFAAAARDLARLIAHLGLQSPDLLGFSVGGQVVQRLVLDHPGPFGRVIMASSTLWPVTDADFGPWPERERRRAAESRVWAAPGPATPALVERAARAGAPANVWRQDRIAHYRRVLDRVHWSAHWLRTLRAGALDSPRPAEGPRRLAEADAAWLFLHGRQDMVFPARVAERAAALLPRSRTVLLDGAGHMAHVDRPEAWTTSIETFLAHQS</sequence>
<accession>A0A919CG51</accession>
<comment type="caution">
    <text evidence="2">The sequence shown here is derived from an EMBL/GenBank/DDBJ whole genome shotgun (WGS) entry which is preliminary data.</text>
</comment>
<dbReference type="InterPro" id="IPR000073">
    <property type="entry name" value="AB_hydrolase_1"/>
</dbReference>
<gene>
    <name evidence="2" type="ORF">GCM10007147_11900</name>
</gene>
<dbReference type="GO" id="GO:0003824">
    <property type="term" value="F:catalytic activity"/>
    <property type="evidence" value="ECO:0007669"/>
    <property type="project" value="UniProtKB-ARBA"/>
</dbReference>
<dbReference type="RefSeq" id="WP_017575614.1">
    <property type="nucleotide sequence ID" value="NZ_BMXL01000004.1"/>
</dbReference>
<dbReference type="SUPFAM" id="SSF53474">
    <property type="entry name" value="alpha/beta-Hydrolases"/>
    <property type="match status" value="1"/>
</dbReference>